<dbReference type="SMART" id="SM00344">
    <property type="entry name" value="HTH_ASNC"/>
    <property type="match status" value="1"/>
</dbReference>
<dbReference type="GO" id="GO:0005829">
    <property type="term" value="C:cytosol"/>
    <property type="evidence" value="ECO:0007669"/>
    <property type="project" value="TreeGrafter"/>
</dbReference>
<dbReference type="PRINTS" id="PR00033">
    <property type="entry name" value="HTHASNC"/>
</dbReference>
<dbReference type="GO" id="GO:0043200">
    <property type="term" value="P:response to amino acid"/>
    <property type="evidence" value="ECO:0007669"/>
    <property type="project" value="TreeGrafter"/>
</dbReference>
<dbReference type="PROSITE" id="PS50956">
    <property type="entry name" value="HTH_ASNC_2"/>
    <property type="match status" value="1"/>
</dbReference>
<dbReference type="EMBL" id="CP011058">
    <property type="protein sequence ID" value="AJY75193.1"/>
    <property type="molecule type" value="Genomic_DNA"/>
</dbReference>
<dbReference type="SUPFAM" id="SSF54909">
    <property type="entry name" value="Dimeric alpha+beta barrel"/>
    <property type="match status" value="1"/>
</dbReference>
<evidence type="ECO:0000256" key="3">
    <source>
        <dbReference type="ARBA" id="ARBA00023163"/>
    </source>
</evidence>
<dbReference type="PATRIC" id="fig|1126833.4.peg.2663"/>
<dbReference type="Proteomes" id="UP000032633">
    <property type="component" value="Chromosome"/>
</dbReference>
<dbReference type="AlphaFoldDB" id="A0A0D5NJU6"/>
<name>A0A0D5NJU6_9BACL</name>
<dbReference type="SUPFAM" id="SSF46785">
    <property type="entry name" value="Winged helix' DNA-binding domain"/>
    <property type="match status" value="1"/>
</dbReference>
<dbReference type="InterPro" id="IPR019887">
    <property type="entry name" value="Tscrpt_reg_AsnC/Lrp_C"/>
</dbReference>
<feature type="domain" description="HTH asnC-type" evidence="4">
    <location>
        <begin position="6"/>
        <end position="67"/>
    </location>
</feature>
<dbReference type="KEGG" id="pbj:VN24_12160"/>
<dbReference type="HOGENOM" id="CLU_091233_5_4_9"/>
<keyword evidence="1" id="KW-0805">Transcription regulation</keyword>
<evidence type="ECO:0000256" key="2">
    <source>
        <dbReference type="ARBA" id="ARBA00023125"/>
    </source>
</evidence>
<dbReference type="Pfam" id="PF13412">
    <property type="entry name" value="HTH_24"/>
    <property type="match status" value="1"/>
</dbReference>
<dbReference type="Gene3D" id="1.10.10.10">
    <property type="entry name" value="Winged helix-like DNA-binding domain superfamily/Winged helix DNA-binding domain"/>
    <property type="match status" value="1"/>
</dbReference>
<dbReference type="STRING" id="1126833.VN24_12160"/>
<dbReference type="InterPro" id="IPR000485">
    <property type="entry name" value="AsnC-type_HTH_dom"/>
</dbReference>
<proteinExistence type="predicted"/>
<dbReference type="GO" id="GO:0043565">
    <property type="term" value="F:sequence-specific DNA binding"/>
    <property type="evidence" value="ECO:0007669"/>
    <property type="project" value="InterPro"/>
</dbReference>
<accession>A0A0D5NJU6</accession>
<evidence type="ECO:0000313" key="6">
    <source>
        <dbReference type="Proteomes" id="UP000032633"/>
    </source>
</evidence>
<keyword evidence="6" id="KW-1185">Reference proteome</keyword>
<organism evidence="5 6">
    <name type="scientific">Paenibacillus beijingensis</name>
    <dbReference type="NCBI Taxonomy" id="1126833"/>
    <lineage>
        <taxon>Bacteria</taxon>
        <taxon>Bacillati</taxon>
        <taxon>Bacillota</taxon>
        <taxon>Bacilli</taxon>
        <taxon>Bacillales</taxon>
        <taxon>Paenibacillaceae</taxon>
        <taxon>Paenibacillus</taxon>
    </lineage>
</organism>
<gene>
    <name evidence="5" type="ORF">VN24_12160</name>
</gene>
<dbReference type="InterPro" id="IPR011008">
    <property type="entry name" value="Dimeric_a/b-barrel"/>
</dbReference>
<dbReference type="Pfam" id="PF01037">
    <property type="entry name" value="AsnC_trans_reg"/>
    <property type="match status" value="1"/>
</dbReference>
<evidence type="ECO:0000313" key="5">
    <source>
        <dbReference type="EMBL" id="AJY75193.1"/>
    </source>
</evidence>
<keyword evidence="3" id="KW-0804">Transcription</keyword>
<dbReference type="InterPro" id="IPR036388">
    <property type="entry name" value="WH-like_DNA-bd_sf"/>
</dbReference>
<sequence length="151" mass="17237">MEFEKLDSIDRTILEHLTENGRISYAELGRIVDLTRAAVRDRINSLVEQGIIDKFTIIVNPRKAGKTLSLFFDIEVEWNKLLSVADKVTQIENITNVYQMSGKPSLHVHALVDDQEQIEALLRDLRVIDGITSIKSDILLTRFKERGSFLV</sequence>
<dbReference type="PANTHER" id="PTHR30154:SF34">
    <property type="entry name" value="TRANSCRIPTIONAL REGULATOR AZLB"/>
    <property type="match status" value="1"/>
</dbReference>
<protein>
    <submittedName>
        <fullName evidence="5">AsnC family transcriptional regulator</fullName>
    </submittedName>
</protein>
<reference evidence="6" key="2">
    <citation type="submission" date="2015-03" db="EMBL/GenBank/DDBJ databases">
        <title>Genome sequence of Paenibacillus beijingensis strain DSM 24997T.</title>
        <authorList>
            <person name="Kwak Y."/>
            <person name="Shin J.-H."/>
        </authorList>
    </citation>
    <scope>NUCLEOTIDE SEQUENCE [LARGE SCALE GENOMIC DNA]</scope>
    <source>
        <strain evidence="6">DSM 24997</strain>
    </source>
</reference>
<dbReference type="RefSeq" id="WP_045670626.1">
    <property type="nucleotide sequence ID" value="NZ_CP011058.1"/>
</dbReference>
<dbReference type="Gene3D" id="3.30.70.920">
    <property type="match status" value="1"/>
</dbReference>
<dbReference type="InterPro" id="IPR036390">
    <property type="entry name" value="WH_DNA-bd_sf"/>
</dbReference>
<dbReference type="OrthoDB" id="529868at2"/>
<evidence type="ECO:0000256" key="1">
    <source>
        <dbReference type="ARBA" id="ARBA00023015"/>
    </source>
</evidence>
<keyword evidence="2" id="KW-0238">DNA-binding</keyword>
<dbReference type="InterPro" id="IPR019888">
    <property type="entry name" value="Tscrpt_reg_AsnC-like"/>
</dbReference>
<evidence type="ECO:0000259" key="4">
    <source>
        <dbReference type="PROSITE" id="PS50956"/>
    </source>
</evidence>
<reference evidence="5 6" key="1">
    <citation type="journal article" date="2015" name="J. Biotechnol.">
        <title>Complete genome sequence of Paenibacillus beijingensis 7188(T) (=DSM 24997(T)), a novel rhizobacterium from jujube garden soil.</title>
        <authorList>
            <person name="Kwak Y."/>
            <person name="Shin J.H."/>
        </authorList>
    </citation>
    <scope>NUCLEOTIDE SEQUENCE [LARGE SCALE GENOMIC DNA]</scope>
    <source>
        <strain evidence="5 6">DSM 24997</strain>
    </source>
</reference>
<dbReference type="PANTHER" id="PTHR30154">
    <property type="entry name" value="LEUCINE-RESPONSIVE REGULATORY PROTEIN"/>
    <property type="match status" value="1"/>
</dbReference>